<gene>
    <name evidence="1" type="ORF">GGR43_004018</name>
</gene>
<accession>A0A7W6FSP2</accession>
<protein>
    <submittedName>
        <fullName evidence="1">Uncharacterized protein</fullName>
    </submittedName>
</protein>
<comment type="caution">
    <text evidence="1">The sequence shown here is derived from an EMBL/GenBank/DDBJ whole genome shotgun (WGS) entry which is preliminary data.</text>
</comment>
<organism evidence="1 2">
    <name type="scientific">Sphingobium jiangsuense</name>
    <dbReference type="NCBI Taxonomy" id="870476"/>
    <lineage>
        <taxon>Bacteria</taxon>
        <taxon>Pseudomonadati</taxon>
        <taxon>Pseudomonadota</taxon>
        <taxon>Alphaproteobacteria</taxon>
        <taxon>Sphingomonadales</taxon>
        <taxon>Sphingomonadaceae</taxon>
        <taxon>Sphingobium</taxon>
    </lineage>
</organism>
<dbReference type="AlphaFoldDB" id="A0A7W6FSP2"/>
<reference evidence="1 2" key="1">
    <citation type="submission" date="2020-08" db="EMBL/GenBank/DDBJ databases">
        <title>Genomic Encyclopedia of Type Strains, Phase IV (KMG-IV): sequencing the most valuable type-strain genomes for metagenomic binning, comparative biology and taxonomic classification.</title>
        <authorList>
            <person name="Goeker M."/>
        </authorList>
    </citation>
    <scope>NUCLEOTIDE SEQUENCE [LARGE SCALE GENOMIC DNA]</scope>
    <source>
        <strain evidence="1 2">DSM 26189</strain>
    </source>
</reference>
<sequence>MDGEDVDRADQLHELRVARQRRHFRHRFQRVVPETGRAAVAQPAQAGEAEREGKAVLLARLGDVLDQGIAGGICGAVSEMMKPLRAEGRNIPNSMAILHIRPAGRGTNPQAALDIGPLDVPYGFNIYPLVLPQDIFRFRPGRGP</sequence>
<dbReference type="RefSeq" id="WP_223177535.1">
    <property type="nucleotide sequence ID" value="NZ_JACIDT010000021.1"/>
</dbReference>
<name>A0A7W6FSP2_9SPHN</name>
<proteinExistence type="predicted"/>
<keyword evidence="2" id="KW-1185">Reference proteome</keyword>
<dbReference type="EMBL" id="JACIDT010000021">
    <property type="protein sequence ID" value="MBB3928274.1"/>
    <property type="molecule type" value="Genomic_DNA"/>
</dbReference>
<evidence type="ECO:0000313" key="2">
    <source>
        <dbReference type="Proteomes" id="UP000571950"/>
    </source>
</evidence>
<dbReference type="Proteomes" id="UP000571950">
    <property type="component" value="Unassembled WGS sequence"/>
</dbReference>
<evidence type="ECO:0000313" key="1">
    <source>
        <dbReference type="EMBL" id="MBB3928274.1"/>
    </source>
</evidence>